<name>A0AAW1CX15_9HEMI</name>
<organism evidence="1 2">
    <name type="scientific">Rhynocoris fuscipes</name>
    <dbReference type="NCBI Taxonomy" id="488301"/>
    <lineage>
        <taxon>Eukaryota</taxon>
        <taxon>Metazoa</taxon>
        <taxon>Ecdysozoa</taxon>
        <taxon>Arthropoda</taxon>
        <taxon>Hexapoda</taxon>
        <taxon>Insecta</taxon>
        <taxon>Pterygota</taxon>
        <taxon>Neoptera</taxon>
        <taxon>Paraneoptera</taxon>
        <taxon>Hemiptera</taxon>
        <taxon>Heteroptera</taxon>
        <taxon>Panheteroptera</taxon>
        <taxon>Cimicomorpha</taxon>
        <taxon>Reduviidae</taxon>
        <taxon>Harpactorinae</taxon>
        <taxon>Harpactorini</taxon>
        <taxon>Rhynocoris</taxon>
    </lineage>
</organism>
<reference evidence="1 2" key="1">
    <citation type="submission" date="2022-12" db="EMBL/GenBank/DDBJ databases">
        <title>Chromosome-level genome assembly of true bugs.</title>
        <authorList>
            <person name="Ma L."/>
            <person name="Li H."/>
        </authorList>
    </citation>
    <scope>NUCLEOTIDE SEQUENCE [LARGE SCALE GENOMIC DNA]</scope>
    <source>
        <strain evidence="1">Lab_2022b</strain>
    </source>
</reference>
<dbReference type="EMBL" id="JAPXFL010000008">
    <property type="protein sequence ID" value="KAK9502847.1"/>
    <property type="molecule type" value="Genomic_DNA"/>
</dbReference>
<evidence type="ECO:0000313" key="1">
    <source>
        <dbReference type="EMBL" id="KAK9502847.1"/>
    </source>
</evidence>
<keyword evidence="2" id="KW-1185">Reference proteome</keyword>
<dbReference type="Proteomes" id="UP001461498">
    <property type="component" value="Unassembled WGS sequence"/>
</dbReference>
<proteinExistence type="predicted"/>
<comment type="caution">
    <text evidence="1">The sequence shown here is derived from an EMBL/GenBank/DDBJ whole genome shotgun (WGS) entry which is preliminary data.</text>
</comment>
<evidence type="ECO:0008006" key="3">
    <source>
        <dbReference type="Google" id="ProtNLM"/>
    </source>
</evidence>
<dbReference type="AlphaFoldDB" id="A0AAW1CX15"/>
<gene>
    <name evidence="1" type="ORF">O3M35_011542</name>
</gene>
<evidence type="ECO:0000313" key="2">
    <source>
        <dbReference type="Proteomes" id="UP001461498"/>
    </source>
</evidence>
<sequence>MSSEDISDEDNERNAALKDALQCTFVQQVFNGVYHNSDSNTLPLLEKEEKKHKGTFEDNIAKVLARRLDEKIKEIEIKSNKSKENSSKTIESGIQLIKSGKIITSNDLTNANISTDKAPQVLYKNTNLKAKIYEKRAHDVAVTPEWVNSKENTKYWKDNKRPRIINMKTVKSSHKGAIVCRVLNDE</sequence>
<protein>
    <recommendedName>
        <fullName evidence="3">Neurotrophin-3</fullName>
    </recommendedName>
</protein>
<accession>A0AAW1CX15</accession>